<dbReference type="RefSeq" id="WP_176141077.1">
    <property type="nucleotide sequence ID" value="NZ_FUZF01000013.1"/>
</dbReference>
<evidence type="ECO:0000256" key="4">
    <source>
        <dbReference type="ARBA" id="ARBA00023136"/>
    </source>
</evidence>
<name>A0A1T5EWJ1_9SPHI</name>
<gene>
    <name evidence="8" type="ORF">SAMN05660841_02834</name>
</gene>
<proteinExistence type="inferred from homology"/>
<evidence type="ECO:0000313" key="8">
    <source>
        <dbReference type="EMBL" id="SKB88334.1"/>
    </source>
</evidence>
<dbReference type="Pfam" id="PF14322">
    <property type="entry name" value="SusD-like_3"/>
    <property type="match status" value="1"/>
</dbReference>
<feature type="domain" description="RagB/SusD" evidence="6">
    <location>
        <begin position="260"/>
        <end position="556"/>
    </location>
</feature>
<dbReference type="EMBL" id="FUZF01000013">
    <property type="protein sequence ID" value="SKB88334.1"/>
    <property type="molecule type" value="Genomic_DNA"/>
</dbReference>
<dbReference type="Pfam" id="PF07980">
    <property type="entry name" value="SusD_RagB"/>
    <property type="match status" value="1"/>
</dbReference>
<dbReference type="InterPro" id="IPR012944">
    <property type="entry name" value="SusD_RagB_dom"/>
</dbReference>
<keyword evidence="5" id="KW-0998">Cell outer membrane</keyword>
<dbReference type="Gene3D" id="1.25.40.390">
    <property type="match status" value="1"/>
</dbReference>
<comment type="similarity">
    <text evidence="2">Belongs to the SusD family.</text>
</comment>
<dbReference type="AlphaFoldDB" id="A0A1T5EWJ1"/>
<keyword evidence="9" id="KW-1185">Reference proteome</keyword>
<comment type="subcellular location">
    <subcellularLocation>
        <location evidence="1">Cell outer membrane</location>
    </subcellularLocation>
</comment>
<keyword evidence="4" id="KW-0472">Membrane</keyword>
<feature type="domain" description="SusD-like N-terminal" evidence="7">
    <location>
        <begin position="24"/>
        <end position="220"/>
    </location>
</feature>
<evidence type="ECO:0000256" key="3">
    <source>
        <dbReference type="ARBA" id="ARBA00022729"/>
    </source>
</evidence>
<evidence type="ECO:0000259" key="7">
    <source>
        <dbReference type="Pfam" id="PF14322"/>
    </source>
</evidence>
<dbReference type="InterPro" id="IPR011990">
    <property type="entry name" value="TPR-like_helical_dom_sf"/>
</dbReference>
<dbReference type="STRING" id="1513896.SAMN05660841_02834"/>
<dbReference type="GO" id="GO:0009279">
    <property type="term" value="C:cell outer membrane"/>
    <property type="evidence" value="ECO:0007669"/>
    <property type="project" value="UniProtKB-SubCell"/>
</dbReference>
<evidence type="ECO:0000256" key="5">
    <source>
        <dbReference type="ARBA" id="ARBA00023237"/>
    </source>
</evidence>
<reference evidence="9" key="1">
    <citation type="submission" date="2017-02" db="EMBL/GenBank/DDBJ databases">
        <authorList>
            <person name="Varghese N."/>
            <person name="Submissions S."/>
        </authorList>
    </citation>
    <scope>NUCLEOTIDE SEQUENCE [LARGE SCALE GENOMIC DNA]</scope>
    <source>
        <strain evidence="9">DSM 24091</strain>
    </source>
</reference>
<dbReference type="SUPFAM" id="SSF48452">
    <property type="entry name" value="TPR-like"/>
    <property type="match status" value="1"/>
</dbReference>
<evidence type="ECO:0000259" key="6">
    <source>
        <dbReference type="Pfam" id="PF07980"/>
    </source>
</evidence>
<organism evidence="8 9">
    <name type="scientific">Sphingobacterium nematocida</name>
    <dbReference type="NCBI Taxonomy" id="1513896"/>
    <lineage>
        <taxon>Bacteria</taxon>
        <taxon>Pseudomonadati</taxon>
        <taxon>Bacteroidota</taxon>
        <taxon>Sphingobacteriia</taxon>
        <taxon>Sphingobacteriales</taxon>
        <taxon>Sphingobacteriaceae</taxon>
        <taxon>Sphingobacterium</taxon>
    </lineage>
</organism>
<dbReference type="PROSITE" id="PS51257">
    <property type="entry name" value="PROKAR_LIPOPROTEIN"/>
    <property type="match status" value="1"/>
</dbReference>
<keyword evidence="3" id="KW-0732">Signal</keyword>
<accession>A0A1T5EWJ1</accession>
<evidence type="ECO:0000256" key="1">
    <source>
        <dbReference type="ARBA" id="ARBA00004442"/>
    </source>
</evidence>
<dbReference type="InterPro" id="IPR033985">
    <property type="entry name" value="SusD-like_N"/>
</dbReference>
<evidence type="ECO:0000313" key="9">
    <source>
        <dbReference type="Proteomes" id="UP000190150"/>
    </source>
</evidence>
<evidence type="ECO:0000256" key="2">
    <source>
        <dbReference type="ARBA" id="ARBA00006275"/>
    </source>
</evidence>
<protein>
    <submittedName>
        <fullName evidence="8">Starch-binding associating with outer membrane</fullName>
    </submittedName>
</protein>
<dbReference type="CDD" id="cd08977">
    <property type="entry name" value="SusD"/>
    <property type="match status" value="1"/>
</dbReference>
<sequence length="556" mass="63589">MKQQTYLYIVGIVMLTFTSCNSEYLERYPLDSPSNETFLTNEAELEMAVTGAYNALWYSYSGLPMSLTFDYASDIGWDRNTNDLQYLGLGLGNPDNGYTSAIWNQLYKGIARCNNILDKAEGIKAIVAEAKYNQLISETRFLRAYFYSYLNELYGGVPLITKVLPLSESQVARSTKEEVTNFVLDELDQIEPHLLKVTNLSNKGRANQGAALALKSRVALFNERWDEAAMAAKALMDLGTYKLHPKFGELFSYVGEKSDEIIWSIQYQKGLQVHAISLQFFSRLAKGFSGKIPVQSMVDSYECTDGLSIDKSPRYNPQKPFENRDPRLTQSIVLPQTVFINYMFETHPDSLKTWNYNTNPATRVSNTDVTNAYATFSGYLWRKYADVADKDDPANSDINIIAFRYAEVLLNYAEAKIEQNQLDQSVYDAINTVRQRPTVNMPPIQTGKSQEELRSIVRKERKYELAAEGLRLFDIRRWKIAHQVIPGKLLGRIRNAFLASAPVIDENGTPHYEKVSNAEKMRVIETRTFDEKKNYLWPIPRLEREVNTKLEQNPNY</sequence>
<dbReference type="Proteomes" id="UP000190150">
    <property type="component" value="Unassembled WGS sequence"/>
</dbReference>